<dbReference type="SUPFAM" id="SSF48452">
    <property type="entry name" value="TPR-like"/>
    <property type="match status" value="1"/>
</dbReference>
<organism evidence="7 8">
    <name type="scientific">Micromonospora halophytica</name>
    <dbReference type="NCBI Taxonomy" id="47864"/>
    <lineage>
        <taxon>Bacteria</taxon>
        <taxon>Bacillati</taxon>
        <taxon>Actinomycetota</taxon>
        <taxon>Actinomycetes</taxon>
        <taxon>Micromonosporales</taxon>
        <taxon>Micromonosporaceae</taxon>
        <taxon>Micromonospora</taxon>
    </lineage>
</organism>
<dbReference type="AlphaFoldDB" id="A0A1C5IJM0"/>
<sequence length="251" mass="28059">MLLVHADQVVPVSALISELWEDEPPVSGLTTLQTYILNLRKTFVAATGRPAAEITKEVLVTRVGGYMFRSDASVLDVREYDKLVSAGWSALGDGDDLTGMMRLTEALRLWRGAALVDVPLGRVLESKRRELEESRLMVTEYLVGAKLRLGMYREVLTELAALTAENPLHEGLQAQYMRALHLGGRRAQALEVFHRLRRNLIDELGLEPESQVQRAYQAILNSDTEFDQDLHVVRPLAGSLSSSSWGRARTY</sequence>
<dbReference type="SUPFAM" id="SSF46894">
    <property type="entry name" value="C-terminal effector domain of the bipartite response regulators"/>
    <property type="match status" value="1"/>
</dbReference>
<dbReference type="PANTHER" id="PTHR35807:SF1">
    <property type="entry name" value="TRANSCRIPTIONAL REGULATOR REDD"/>
    <property type="match status" value="1"/>
</dbReference>
<evidence type="ECO:0000256" key="2">
    <source>
        <dbReference type="ARBA" id="ARBA00023015"/>
    </source>
</evidence>
<evidence type="ECO:0000256" key="5">
    <source>
        <dbReference type="PROSITE-ProRule" id="PRU01091"/>
    </source>
</evidence>
<dbReference type="CDD" id="cd15831">
    <property type="entry name" value="BTAD"/>
    <property type="match status" value="1"/>
</dbReference>
<dbReference type="GO" id="GO:0000160">
    <property type="term" value="P:phosphorelay signal transduction system"/>
    <property type="evidence" value="ECO:0007669"/>
    <property type="project" value="InterPro"/>
</dbReference>
<evidence type="ECO:0000259" key="6">
    <source>
        <dbReference type="PROSITE" id="PS51755"/>
    </source>
</evidence>
<reference evidence="8" key="1">
    <citation type="submission" date="2016-06" db="EMBL/GenBank/DDBJ databases">
        <authorList>
            <person name="Varghese N."/>
        </authorList>
    </citation>
    <scope>NUCLEOTIDE SEQUENCE [LARGE SCALE GENOMIC DNA]</scope>
    <source>
        <strain evidence="8">DSM 43171</strain>
    </source>
</reference>
<dbReference type="InterPro" id="IPR036388">
    <property type="entry name" value="WH-like_DNA-bd_sf"/>
</dbReference>
<protein>
    <submittedName>
        <fullName evidence="7">DNA-binding transcriptional activator of the SARP family</fullName>
    </submittedName>
</protein>
<dbReference type="PANTHER" id="PTHR35807">
    <property type="entry name" value="TRANSCRIPTIONAL REGULATOR REDD-RELATED"/>
    <property type="match status" value="1"/>
</dbReference>
<keyword evidence="8" id="KW-1185">Reference proteome</keyword>
<dbReference type="STRING" id="47864.GA0070560_11271"/>
<dbReference type="InterPro" id="IPR051677">
    <property type="entry name" value="AfsR-DnrI-RedD_regulator"/>
</dbReference>
<evidence type="ECO:0000256" key="4">
    <source>
        <dbReference type="ARBA" id="ARBA00023163"/>
    </source>
</evidence>
<dbReference type="InterPro" id="IPR016032">
    <property type="entry name" value="Sig_transdc_resp-reg_C-effctor"/>
</dbReference>
<dbReference type="InterPro" id="IPR011990">
    <property type="entry name" value="TPR-like_helical_dom_sf"/>
</dbReference>
<keyword evidence="3 5" id="KW-0238">DNA-binding</keyword>
<comment type="similarity">
    <text evidence="1">Belongs to the AfsR/DnrI/RedD regulatory family.</text>
</comment>
<dbReference type="InterPro" id="IPR001867">
    <property type="entry name" value="OmpR/PhoB-type_DNA-bd"/>
</dbReference>
<name>A0A1C5IJM0_9ACTN</name>
<evidence type="ECO:0000313" key="8">
    <source>
        <dbReference type="Proteomes" id="UP000199408"/>
    </source>
</evidence>
<dbReference type="Gene3D" id="1.10.10.10">
    <property type="entry name" value="Winged helix-like DNA-binding domain superfamily/Winged helix DNA-binding domain"/>
    <property type="match status" value="1"/>
</dbReference>
<accession>A0A1C5IJM0</accession>
<feature type="domain" description="OmpR/PhoB-type" evidence="6">
    <location>
        <begin position="1"/>
        <end position="70"/>
    </location>
</feature>
<dbReference type="GO" id="GO:0003677">
    <property type="term" value="F:DNA binding"/>
    <property type="evidence" value="ECO:0007669"/>
    <property type="project" value="UniProtKB-UniRule"/>
</dbReference>
<gene>
    <name evidence="7" type="ORF">GA0070560_11271</name>
</gene>
<evidence type="ECO:0000313" key="7">
    <source>
        <dbReference type="EMBL" id="SCG58540.1"/>
    </source>
</evidence>
<dbReference type="PROSITE" id="PS51755">
    <property type="entry name" value="OMPR_PHOB"/>
    <property type="match status" value="1"/>
</dbReference>
<dbReference type="Pfam" id="PF03704">
    <property type="entry name" value="BTAD"/>
    <property type="match status" value="1"/>
</dbReference>
<dbReference type="Gene3D" id="1.25.40.10">
    <property type="entry name" value="Tetratricopeptide repeat domain"/>
    <property type="match status" value="1"/>
</dbReference>
<keyword evidence="4" id="KW-0804">Transcription</keyword>
<dbReference type="InterPro" id="IPR005158">
    <property type="entry name" value="BTAD"/>
</dbReference>
<dbReference type="Proteomes" id="UP000199408">
    <property type="component" value="Unassembled WGS sequence"/>
</dbReference>
<dbReference type="GO" id="GO:0006355">
    <property type="term" value="P:regulation of DNA-templated transcription"/>
    <property type="evidence" value="ECO:0007669"/>
    <property type="project" value="InterPro"/>
</dbReference>
<evidence type="ECO:0000256" key="3">
    <source>
        <dbReference type="ARBA" id="ARBA00023125"/>
    </source>
</evidence>
<proteinExistence type="inferred from homology"/>
<keyword evidence="2" id="KW-0805">Transcription regulation</keyword>
<dbReference type="SMART" id="SM01043">
    <property type="entry name" value="BTAD"/>
    <property type="match status" value="1"/>
</dbReference>
<dbReference type="EMBL" id="FMDN01000012">
    <property type="protein sequence ID" value="SCG58540.1"/>
    <property type="molecule type" value="Genomic_DNA"/>
</dbReference>
<evidence type="ECO:0000256" key="1">
    <source>
        <dbReference type="ARBA" id="ARBA00005820"/>
    </source>
</evidence>
<feature type="DNA-binding region" description="OmpR/PhoB-type" evidence="5">
    <location>
        <begin position="1"/>
        <end position="70"/>
    </location>
</feature>